<dbReference type="AlphaFoldDB" id="A0A495DLW2"/>
<evidence type="ECO:0008006" key="4">
    <source>
        <dbReference type="Google" id="ProtNLM"/>
    </source>
</evidence>
<dbReference type="EMBL" id="RBIM01000001">
    <property type="protein sequence ID" value="RKR03913.1"/>
    <property type="molecule type" value="Genomic_DNA"/>
</dbReference>
<evidence type="ECO:0000313" key="2">
    <source>
        <dbReference type="EMBL" id="RKR03913.1"/>
    </source>
</evidence>
<protein>
    <recommendedName>
        <fullName evidence="4">DUF1570 domain-containing protein</fullName>
    </recommendedName>
</protein>
<dbReference type="RefSeq" id="WP_121209790.1">
    <property type="nucleotide sequence ID" value="NZ_RBIM01000001.1"/>
</dbReference>
<evidence type="ECO:0000256" key="1">
    <source>
        <dbReference type="SAM" id="SignalP"/>
    </source>
</evidence>
<keyword evidence="1" id="KW-0732">Signal</keyword>
<comment type="caution">
    <text evidence="2">The sequence shown here is derived from an EMBL/GenBank/DDBJ whole genome shotgun (WGS) entry which is preliminary data.</text>
</comment>
<sequence length="394" mass="43277">MRLLVLAFAGALACGSTVPAVAQTEAPDHTQAMTTQWRVRPAPGLDALMLLGAASGDALQSGYYSEEIVFIRGQLDPAAVAAMDRIGQRIRSHDLLVGPLLALLFSAGPVDSLQDIITSAGDPDRYLRPGFEASPSWDAERYAGLRGLMPDILTVLEGFRTSGFETWYAERFMPDIALAIDRNLAAVSAHDIIPEQARLLGRDLEPTVEILILNFSQPYGIRIIGQRFIAYHGWPGDTQVRVAAHEIFHPPFDRGDADLRARLAPLESDPWMISIVENHDPAFGYNSFMGVVNEDSTQALDQIVSERIGVGRDPSQRWQHADDGMHMLAAALYHAMKEDGFDERGGRYRDWLISAFDRGLLTPAEVRRRATAIVGADAVARWYVVADMPEAAAD</sequence>
<gene>
    <name evidence="2" type="ORF">C7435_0356</name>
</gene>
<feature type="chain" id="PRO_5019724454" description="DUF1570 domain-containing protein" evidence="1">
    <location>
        <begin position="23"/>
        <end position="394"/>
    </location>
</feature>
<evidence type="ECO:0000313" key="3">
    <source>
        <dbReference type="Proteomes" id="UP000273675"/>
    </source>
</evidence>
<dbReference type="OrthoDB" id="3078210at2"/>
<dbReference type="Proteomes" id="UP000273675">
    <property type="component" value="Unassembled WGS sequence"/>
</dbReference>
<reference evidence="2 3" key="1">
    <citation type="submission" date="2018-10" db="EMBL/GenBank/DDBJ databases">
        <title>Genomic Encyclopedia of Type Strains, Phase IV (KMG-IV): sequencing the most valuable type-strain genomes for metagenomic binning, comparative biology and taxonomic classification.</title>
        <authorList>
            <person name="Goeker M."/>
        </authorList>
    </citation>
    <scope>NUCLEOTIDE SEQUENCE [LARGE SCALE GENOMIC DNA]</scope>
    <source>
        <strain evidence="2 3">DSM 4734</strain>
    </source>
</reference>
<name>A0A495DLW2_9PROT</name>
<feature type="signal peptide" evidence="1">
    <location>
        <begin position="1"/>
        <end position="22"/>
    </location>
</feature>
<accession>A0A495DLW2</accession>
<organism evidence="2 3">
    <name type="scientific">Maricaulis maris</name>
    <dbReference type="NCBI Taxonomy" id="74318"/>
    <lineage>
        <taxon>Bacteria</taxon>
        <taxon>Pseudomonadati</taxon>
        <taxon>Pseudomonadota</taxon>
        <taxon>Alphaproteobacteria</taxon>
        <taxon>Maricaulales</taxon>
        <taxon>Maricaulaceae</taxon>
        <taxon>Maricaulis</taxon>
    </lineage>
</organism>
<proteinExistence type="predicted"/>